<dbReference type="AlphaFoldDB" id="A0AA85G581"/>
<reference evidence="1" key="1">
    <citation type="submission" date="2022-06" db="EMBL/GenBank/DDBJ databases">
        <authorList>
            <person name="Berger JAMES D."/>
            <person name="Berger JAMES D."/>
        </authorList>
    </citation>
    <scope>NUCLEOTIDE SEQUENCE [LARGE SCALE GENOMIC DNA]</scope>
</reference>
<accession>A0AA85G581</accession>
<sequence length="101" mass="12042">MKTLLSQPETTNQICQKNFPSSNTVRIYFFNILSADVTRDNYLVGCRNLEFLLHTESVIEFACNDKIFHCVTVKFYFLRWWRRFIAQVNDFDRVLFAEMDG</sequence>
<evidence type="ECO:0000313" key="1">
    <source>
        <dbReference type="Proteomes" id="UP000050792"/>
    </source>
</evidence>
<proteinExistence type="predicted"/>
<dbReference type="WBParaSite" id="SRDH1_76320.1">
    <property type="protein sequence ID" value="SRDH1_76320.1"/>
    <property type="gene ID" value="SRDH1_76320"/>
</dbReference>
<dbReference type="Proteomes" id="UP000050792">
    <property type="component" value="Unassembled WGS sequence"/>
</dbReference>
<reference evidence="2" key="2">
    <citation type="submission" date="2023-11" db="UniProtKB">
        <authorList>
            <consortium name="WormBaseParasite"/>
        </authorList>
    </citation>
    <scope>IDENTIFICATION</scope>
</reference>
<protein>
    <submittedName>
        <fullName evidence="2">Uncharacterized protein</fullName>
    </submittedName>
</protein>
<name>A0AA85G581_9TREM</name>
<organism evidence="1 2">
    <name type="scientific">Schistosoma rodhaini</name>
    <dbReference type="NCBI Taxonomy" id="6188"/>
    <lineage>
        <taxon>Eukaryota</taxon>
        <taxon>Metazoa</taxon>
        <taxon>Spiralia</taxon>
        <taxon>Lophotrochozoa</taxon>
        <taxon>Platyhelminthes</taxon>
        <taxon>Trematoda</taxon>
        <taxon>Digenea</taxon>
        <taxon>Strigeidida</taxon>
        <taxon>Schistosomatoidea</taxon>
        <taxon>Schistosomatidae</taxon>
        <taxon>Schistosoma</taxon>
    </lineage>
</organism>
<evidence type="ECO:0000313" key="2">
    <source>
        <dbReference type="WBParaSite" id="SRDH1_76320.1"/>
    </source>
</evidence>
<keyword evidence="1" id="KW-1185">Reference proteome</keyword>